<dbReference type="GO" id="GO:0004843">
    <property type="term" value="F:cysteine-type deubiquitinase activity"/>
    <property type="evidence" value="ECO:0007669"/>
    <property type="project" value="UniProtKB-EC"/>
</dbReference>
<dbReference type="PANTHER" id="PTHR12473:SF8">
    <property type="entry name" value="UBIQUITIN CARBOXYL-TERMINAL HYDROLASE MINDY-4-RELATED"/>
    <property type="match status" value="1"/>
</dbReference>
<dbReference type="eggNOG" id="KOG2871">
    <property type="taxonomic scope" value="Eukaryota"/>
</dbReference>
<dbReference type="GO" id="GO:0071108">
    <property type="term" value="P:protein K48-linked deubiquitination"/>
    <property type="evidence" value="ECO:0007669"/>
    <property type="project" value="InterPro"/>
</dbReference>
<protein>
    <recommendedName>
        <fullName evidence="3">Myb-like domain-containing protein</fullName>
    </recommendedName>
</protein>
<reference evidence="5" key="1">
    <citation type="journal article" date="2010" name="Genome Biol.">
        <title>Genome sequence of the necrotrophic plant pathogen Pythium ultimum reveals original pathogenicity mechanisms and effector repertoire.</title>
        <authorList>
            <person name="Levesque C.A."/>
            <person name="Brouwer H."/>
            <person name="Cano L."/>
            <person name="Hamilton J.P."/>
            <person name="Holt C."/>
            <person name="Huitema E."/>
            <person name="Raffaele S."/>
            <person name="Robideau G.P."/>
            <person name="Thines M."/>
            <person name="Win J."/>
            <person name="Zerillo M.M."/>
            <person name="Beakes G.W."/>
            <person name="Boore J.L."/>
            <person name="Busam D."/>
            <person name="Dumas B."/>
            <person name="Ferriera S."/>
            <person name="Fuerstenberg S.I."/>
            <person name="Gachon C.M."/>
            <person name="Gaulin E."/>
            <person name="Govers F."/>
            <person name="Grenville-Briggs L."/>
            <person name="Horner N."/>
            <person name="Hostetler J."/>
            <person name="Jiang R.H."/>
            <person name="Johnson J."/>
            <person name="Krajaejun T."/>
            <person name="Lin H."/>
            <person name="Meijer H.J."/>
            <person name="Moore B."/>
            <person name="Morris P."/>
            <person name="Phuntmart V."/>
            <person name="Puiu D."/>
            <person name="Shetty J."/>
            <person name="Stajich J.E."/>
            <person name="Tripathy S."/>
            <person name="Wawra S."/>
            <person name="van West P."/>
            <person name="Whitty B.R."/>
            <person name="Coutinho P.M."/>
            <person name="Henrissat B."/>
            <person name="Martin F."/>
            <person name="Thomas P.D."/>
            <person name="Tyler B.M."/>
            <person name="De Vries R.P."/>
            <person name="Kamoun S."/>
            <person name="Yandell M."/>
            <person name="Tisserat N."/>
            <person name="Buell C.R."/>
        </authorList>
    </citation>
    <scope>NUCLEOTIDE SEQUENCE</scope>
    <source>
        <strain evidence="5">DAOM:BR144</strain>
    </source>
</reference>
<evidence type="ECO:0000259" key="3">
    <source>
        <dbReference type="PROSITE" id="PS50090"/>
    </source>
</evidence>
<feature type="region of interest" description="Disordered" evidence="2">
    <location>
        <begin position="83"/>
        <end position="123"/>
    </location>
</feature>
<dbReference type="Pfam" id="PF13898">
    <property type="entry name" value="MINDY-3_4_CD"/>
    <property type="match status" value="2"/>
</dbReference>
<feature type="domain" description="Myb-like" evidence="3">
    <location>
        <begin position="122"/>
        <end position="172"/>
    </location>
</feature>
<evidence type="ECO:0000256" key="1">
    <source>
        <dbReference type="ARBA" id="ARBA00011074"/>
    </source>
</evidence>
<evidence type="ECO:0000313" key="4">
    <source>
        <dbReference type="EnsemblProtists" id="PYU1_T011329"/>
    </source>
</evidence>
<name>K3X280_GLOUD</name>
<proteinExistence type="inferred from homology"/>
<dbReference type="HOGENOM" id="CLU_031433_0_0_1"/>
<comment type="similarity">
    <text evidence="1">Belongs to the MINDY deubiquitinase family. FAM188 subfamily.</text>
</comment>
<dbReference type="SMART" id="SM01174">
    <property type="entry name" value="DUF4205"/>
    <property type="match status" value="1"/>
</dbReference>
<organism evidence="4 5">
    <name type="scientific">Globisporangium ultimum (strain ATCC 200006 / CBS 805.95 / DAOM BR144)</name>
    <name type="common">Pythium ultimum</name>
    <dbReference type="NCBI Taxonomy" id="431595"/>
    <lineage>
        <taxon>Eukaryota</taxon>
        <taxon>Sar</taxon>
        <taxon>Stramenopiles</taxon>
        <taxon>Oomycota</taxon>
        <taxon>Peronosporomycetes</taxon>
        <taxon>Pythiales</taxon>
        <taxon>Pythiaceae</taxon>
        <taxon>Globisporangium</taxon>
    </lineage>
</organism>
<dbReference type="GO" id="GO:0006508">
    <property type="term" value="P:proteolysis"/>
    <property type="evidence" value="ECO:0007669"/>
    <property type="project" value="UniProtKB-KW"/>
</dbReference>
<keyword evidence="5" id="KW-1185">Reference proteome</keyword>
<dbReference type="InParanoid" id="K3X280"/>
<evidence type="ECO:0000256" key="2">
    <source>
        <dbReference type="SAM" id="MobiDB-lite"/>
    </source>
</evidence>
<dbReference type="Gene3D" id="1.10.10.60">
    <property type="entry name" value="Homeodomain-like"/>
    <property type="match status" value="1"/>
</dbReference>
<evidence type="ECO:0000313" key="5">
    <source>
        <dbReference type="Proteomes" id="UP000019132"/>
    </source>
</evidence>
<dbReference type="Proteomes" id="UP000019132">
    <property type="component" value="Unassembled WGS sequence"/>
</dbReference>
<dbReference type="InterPro" id="IPR039785">
    <property type="entry name" value="MINY3/4"/>
</dbReference>
<feature type="compositionally biased region" description="Basic and acidic residues" evidence="2">
    <location>
        <begin position="191"/>
        <end position="212"/>
    </location>
</feature>
<dbReference type="InterPro" id="IPR025257">
    <property type="entry name" value="MINDY-3/4_CD"/>
</dbReference>
<dbReference type="EnsemblProtists" id="PYU1_T011329">
    <property type="protein sequence ID" value="PYU1_T011329"/>
    <property type="gene ID" value="PYU1_G011304"/>
</dbReference>
<dbReference type="InterPro" id="IPR001005">
    <property type="entry name" value="SANT/Myb"/>
</dbReference>
<dbReference type="VEuPathDB" id="FungiDB:PYU1_G011304"/>
<reference evidence="5" key="2">
    <citation type="submission" date="2010-04" db="EMBL/GenBank/DDBJ databases">
        <authorList>
            <person name="Buell R."/>
            <person name="Hamilton J."/>
            <person name="Hostetler J."/>
        </authorList>
    </citation>
    <scope>NUCLEOTIDE SEQUENCE [LARGE SCALE GENOMIC DNA]</scope>
    <source>
        <strain evidence="5">DAOM:BR144</strain>
    </source>
</reference>
<dbReference type="EMBL" id="GL376562">
    <property type="status" value="NOT_ANNOTATED_CDS"/>
    <property type="molecule type" value="Genomic_DNA"/>
</dbReference>
<reference evidence="4" key="3">
    <citation type="submission" date="2015-02" db="UniProtKB">
        <authorList>
            <consortium name="EnsemblProtists"/>
        </authorList>
    </citation>
    <scope>IDENTIFICATION</scope>
    <source>
        <strain evidence="4">DAOM BR144</strain>
    </source>
</reference>
<accession>K3X280</accession>
<dbReference type="GO" id="GO:1990380">
    <property type="term" value="F:K48-linked deubiquitinase activity"/>
    <property type="evidence" value="ECO:0007669"/>
    <property type="project" value="InterPro"/>
</dbReference>
<dbReference type="AlphaFoldDB" id="K3X280"/>
<feature type="compositionally biased region" description="Low complexity" evidence="2">
    <location>
        <begin position="178"/>
        <end position="190"/>
    </location>
</feature>
<sequence>MPKSSETEFDKINGADVTRQAELVAMEYLKSWKCTQTLDQVMAKSKIKSSSLLASELYTTDLDNKKKAPREYKSVLEYMVSSLSRTSSESRASDSEGSHSSRSSRRRSSVSSDTSQNGGEVSWSKEDISKLKKAIKETTCVEDKNDRWREIALLVGNGKSKKHCYIKYKELKEEKKSSSSSRSSPSSSSRRSSEDKSGKQAKSGEGEPGKDKSLLKEKNNVFWVKEKPVREAASRRSTSDEVASLQSVLFSDGKKAFSSHWEEQGLFYTDVPNLRYGLVQHEGGPCGVLAVVQAYVLRFLLEQAPRNWQNPDRAEQSKALASALTFILHQAAGGSRTECLVILNERSTASKAPTKRKFMAGVVIHASPNEADTRALLMDHLDELTERKGNGLVLFVLSVLLSKGVAKIKSEMDQVEGVQQRLQREATTGRHERRRPKAVVLKGVPARAAVGFLSLFEAYEYMVVGSHLKCPKFNIWVVCSESHYSVLFTEPTHIETAHLDEVRALDLYYYDGLASQDEVIRLSVDALALEEKLVAKHDDLIPPLNLVIQTKWPLATINWHDVEPLL</sequence>
<dbReference type="PROSITE" id="PS50090">
    <property type="entry name" value="MYB_LIKE"/>
    <property type="match status" value="1"/>
</dbReference>
<feature type="region of interest" description="Disordered" evidence="2">
    <location>
        <begin position="175"/>
        <end position="212"/>
    </location>
</feature>
<dbReference type="PANTHER" id="PTHR12473">
    <property type="entry name" value="UBIQUITIN CARBOXYL-TERMINAL HYDROLASE MINDY-4-RELATED"/>
    <property type="match status" value="1"/>
</dbReference>
<dbReference type="OMA" id="MDCLKSW"/>